<dbReference type="EMBL" id="CASHSV030000055">
    <property type="protein sequence ID" value="CAJ2645015.1"/>
    <property type="molecule type" value="Genomic_DNA"/>
</dbReference>
<proteinExistence type="predicted"/>
<gene>
    <name evidence="1" type="ORF">MILVUS5_LOCUS13961</name>
</gene>
<organism evidence="1 2">
    <name type="scientific">Trifolium pratense</name>
    <name type="common">Red clover</name>
    <dbReference type="NCBI Taxonomy" id="57577"/>
    <lineage>
        <taxon>Eukaryota</taxon>
        <taxon>Viridiplantae</taxon>
        <taxon>Streptophyta</taxon>
        <taxon>Embryophyta</taxon>
        <taxon>Tracheophyta</taxon>
        <taxon>Spermatophyta</taxon>
        <taxon>Magnoliopsida</taxon>
        <taxon>eudicotyledons</taxon>
        <taxon>Gunneridae</taxon>
        <taxon>Pentapetalae</taxon>
        <taxon>rosids</taxon>
        <taxon>fabids</taxon>
        <taxon>Fabales</taxon>
        <taxon>Fabaceae</taxon>
        <taxon>Papilionoideae</taxon>
        <taxon>50 kb inversion clade</taxon>
        <taxon>NPAAA clade</taxon>
        <taxon>Hologalegina</taxon>
        <taxon>IRL clade</taxon>
        <taxon>Trifolieae</taxon>
        <taxon>Trifolium</taxon>
    </lineage>
</organism>
<evidence type="ECO:0000313" key="1">
    <source>
        <dbReference type="EMBL" id="CAJ2645015.1"/>
    </source>
</evidence>
<accession>A0ACB0JLZ8</accession>
<keyword evidence="2" id="KW-1185">Reference proteome</keyword>
<name>A0ACB0JLZ8_TRIPR</name>
<sequence>MIFCFVEFTEPKCALTAMDAPQGLIEKHEITCIEYLYRRGKEFRPRELRWQFAVTPPCLAMEVMKPFSPSFLWFKMYSLADPSGRKTALVAMRNSIYLIPLGILAYDWGVTSGWFCLESTALALALAISAAAFSFYRDRTKERARRMFHASLLYLPVFGIYVKMTKISEITGRKIDFQLRVRVINLWSTPDRANPREEGALHMIFLDKDVEKLDLITAAMGHALATEGGFCTRSARVIDHQVLIKLVLHHL</sequence>
<evidence type="ECO:0000313" key="2">
    <source>
        <dbReference type="Proteomes" id="UP001177021"/>
    </source>
</evidence>
<reference evidence="1" key="1">
    <citation type="submission" date="2023-10" db="EMBL/GenBank/DDBJ databases">
        <authorList>
            <person name="Rodriguez Cubillos JULIANA M."/>
            <person name="De Vega J."/>
        </authorList>
    </citation>
    <scope>NUCLEOTIDE SEQUENCE</scope>
</reference>
<comment type="caution">
    <text evidence="1">The sequence shown here is derived from an EMBL/GenBank/DDBJ whole genome shotgun (WGS) entry which is preliminary data.</text>
</comment>
<protein>
    <submittedName>
        <fullName evidence="1">Uncharacterized protein</fullName>
    </submittedName>
</protein>
<dbReference type="Proteomes" id="UP001177021">
    <property type="component" value="Unassembled WGS sequence"/>
</dbReference>